<organism evidence="2 3">
    <name type="scientific">Shewanella algicola</name>
    <dbReference type="NCBI Taxonomy" id="640633"/>
    <lineage>
        <taxon>Bacteria</taxon>
        <taxon>Pseudomonadati</taxon>
        <taxon>Pseudomonadota</taxon>
        <taxon>Gammaproteobacteria</taxon>
        <taxon>Alteromonadales</taxon>
        <taxon>Shewanellaceae</taxon>
        <taxon>Shewanella</taxon>
    </lineage>
</organism>
<keyword evidence="1" id="KW-0472">Membrane</keyword>
<gene>
    <name evidence="2" type="ORF">L2749_06960</name>
</gene>
<keyword evidence="3" id="KW-1185">Reference proteome</keyword>
<feature type="transmembrane region" description="Helical" evidence="1">
    <location>
        <begin position="71"/>
        <end position="89"/>
    </location>
</feature>
<dbReference type="Proteomes" id="UP001139408">
    <property type="component" value="Unassembled WGS sequence"/>
</dbReference>
<keyword evidence="1" id="KW-0812">Transmembrane</keyword>
<proteinExistence type="predicted"/>
<dbReference type="EMBL" id="JAKILJ010000012">
    <property type="protein sequence ID" value="MCL1105000.1"/>
    <property type="molecule type" value="Genomic_DNA"/>
</dbReference>
<sequence>MALQCAHCYKHFSIAKVTKSRGKGLSVEVKCPHCGAWLGHNKSLAMAKIAGFYGGVIAAAVGYFVDGAATITTPLVILAVIVVGLSHVMDHLKMVEAPADDSGVDSKL</sequence>
<keyword evidence="1" id="KW-1133">Transmembrane helix</keyword>
<feature type="transmembrane region" description="Helical" evidence="1">
    <location>
        <begin position="45"/>
        <end position="65"/>
    </location>
</feature>
<comment type="caution">
    <text evidence="2">The sequence shown here is derived from an EMBL/GenBank/DDBJ whole genome shotgun (WGS) entry which is preliminary data.</text>
</comment>
<evidence type="ECO:0000256" key="1">
    <source>
        <dbReference type="SAM" id="Phobius"/>
    </source>
</evidence>
<reference evidence="2" key="1">
    <citation type="submission" date="2022-01" db="EMBL/GenBank/DDBJ databases">
        <title>Whole genome-based taxonomy of the Shewanellaceae.</title>
        <authorList>
            <person name="Martin-Rodriguez A.J."/>
        </authorList>
    </citation>
    <scope>NUCLEOTIDE SEQUENCE</scope>
    <source>
        <strain evidence="2">DSM 23803</strain>
    </source>
</reference>
<name>A0A9X1Z477_9GAMM</name>
<evidence type="ECO:0000313" key="3">
    <source>
        <dbReference type="Proteomes" id="UP001139408"/>
    </source>
</evidence>
<dbReference type="AlphaFoldDB" id="A0A9X1Z477"/>
<protein>
    <submittedName>
        <fullName evidence="2">Uncharacterized protein</fullName>
    </submittedName>
</protein>
<evidence type="ECO:0000313" key="2">
    <source>
        <dbReference type="EMBL" id="MCL1105000.1"/>
    </source>
</evidence>
<accession>A0A9X1Z477</accession>
<dbReference type="RefSeq" id="WP_188924591.1">
    <property type="nucleotide sequence ID" value="NZ_BMQI01000012.1"/>
</dbReference>